<keyword evidence="10" id="KW-0472">Membrane</keyword>
<dbReference type="InterPro" id="IPR003661">
    <property type="entry name" value="HisK_dim/P_dom"/>
</dbReference>
<dbReference type="InterPro" id="IPR004358">
    <property type="entry name" value="Sig_transdc_His_kin-like_C"/>
</dbReference>
<dbReference type="PRINTS" id="PR00344">
    <property type="entry name" value="BCTRLSENSOR"/>
</dbReference>
<dbReference type="PANTHER" id="PTHR44936">
    <property type="entry name" value="SENSOR PROTEIN CREC"/>
    <property type="match status" value="1"/>
</dbReference>
<dbReference type="SMART" id="SM00387">
    <property type="entry name" value="HATPase_c"/>
    <property type="match status" value="1"/>
</dbReference>
<dbReference type="PANTHER" id="PTHR44936:SF10">
    <property type="entry name" value="SENSOR PROTEIN RSTB"/>
    <property type="match status" value="1"/>
</dbReference>
<keyword evidence="6" id="KW-0808">Transferase</keyword>
<dbReference type="CDD" id="cd00082">
    <property type="entry name" value="HisKA"/>
    <property type="match status" value="1"/>
</dbReference>
<name>A0A1H2EGD7_9PSED</name>
<dbReference type="EC" id="2.7.13.3" evidence="3"/>
<evidence type="ECO:0000313" key="14">
    <source>
        <dbReference type="Proteomes" id="UP000243232"/>
    </source>
</evidence>
<keyword evidence="14" id="KW-1185">Reference proteome</keyword>
<dbReference type="Proteomes" id="UP000243232">
    <property type="component" value="Chromosome I"/>
</dbReference>
<dbReference type="Gene3D" id="1.10.287.130">
    <property type="match status" value="1"/>
</dbReference>
<dbReference type="InterPro" id="IPR050980">
    <property type="entry name" value="2C_sensor_his_kinase"/>
</dbReference>
<dbReference type="Gene3D" id="6.10.340.10">
    <property type="match status" value="1"/>
</dbReference>
<comment type="subcellular location">
    <subcellularLocation>
        <location evidence="2">Cell membrane</location>
        <topology evidence="2">Multi-pass membrane protein</topology>
    </subcellularLocation>
</comment>
<dbReference type="AlphaFoldDB" id="A0A1H2EGD7"/>
<dbReference type="InterPro" id="IPR003660">
    <property type="entry name" value="HAMP_dom"/>
</dbReference>
<dbReference type="PROSITE" id="PS50885">
    <property type="entry name" value="HAMP"/>
    <property type="match status" value="1"/>
</dbReference>
<evidence type="ECO:0000256" key="1">
    <source>
        <dbReference type="ARBA" id="ARBA00000085"/>
    </source>
</evidence>
<evidence type="ECO:0000256" key="6">
    <source>
        <dbReference type="ARBA" id="ARBA00022679"/>
    </source>
</evidence>
<dbReference type="GO" id="GO:0005524">
    <property type="term" value="F:ATP binding"/>
    <property type="evidence" value="ECO:0007669"/>
    <property type="project" value="UniProtKB-KW"/>
</dbReference>
<dbReference type="Pfam" id="PF02518">
    <property type="entry name" value="HATPase_c"/>
    <property type="match status" value="1"/>
</dbReference>
<protein>
    <recommendedName>
        <fullName evidence="3">histidine kinase</fullName>
        <ecNumber evidence="3">2.7.13.3</ecNumber>
    </recommendedName>
</protein>
<organism evidence="13 14">
    <name type="scientific">Pseudomonas pohangensis</name>
    <dbReference type="NCBI Taxonomy" id="364197"/>
    <lineage>
        <taxon>Bacteria</taxon>
        <taxon>Pseudomonadati</taxon>
        <taxon>Pseudomonadota</taxon>
        <taxon>Gammaproteobacteria</taxon>
        <taxon>Pseudomonadales</taxon>
        <taxon>Pseudomonadaceae</taxon>
        <taxon>Pseudomonas</taxon>
    </lineage>
</organism>
<evidence type="ECO:0000256" key="8">
    <source>
        <dbReference type="ARBA" id="ARBA00022777"/>
    </source>
</evidence>
<gene>
    <name evidence="13" type="ORF">SAMN05216296_0761</name>
</gene>
<feature type="domain" description="Histidine kinase" evidence="11">
    <location>
        <begin position="246"/>
        <end position="456"/>
    </location>
</feature>
<dbReference type="InterPro" id="IPR005467">
    <property type="entry name" value="His_kinase_dom"/>
</dbReference>
<dbReference type="SUPFAM" id="SSF55874">
    <property type="entry name" value="ATPase domain of HSP90 chaperone/DNA topoisomerase II/histidine kinase"/>
    <property type="match status" value="1"/>
</dbReference>
<accession>A0A1H2EGD7</accession>
<dbReference type="InterPro" id="IPR036890">
    <property type="entry name" value="HATPase_C_sf"/>
</dbReference>
<dbReference type="Pfam" id="PF00672">
    <property type="entry name" value="HAMP"/>
    <property type="match status" value="1"/>
</dbReference>
<evidence type="ECO:0000256" key="9">
    <source>
        <dbReference type="ARBA" id="ARBA00022840"/>
    </source>
</evidence>
<proteinExistence type="predicted"/>
<dbReference type="STRING" id="364197.SAMN05216296_0761"/>
<feature type="transmembrane region" description="Helical" evidence="10">
    <location>
        <begin position="162"/>
        <end position="182"/>
    </location>
</feature>
<dbReference type="OrthoDB" id="9804645at2"/>
<keyword evidence="7" id="KW-0547">Nucleotide-binding</keyword>
<keyword evidence="10" id="KW-0812">Transmembrane</keyword>
<keyword evidence="9" id="KW-0067">ATP-binding</keyword>
<evidence type="ECO:0000259" key="11">
    <source>
        <dbReference type="PROSITE" id="PS50109"/>
    </source>
</evidence>
<dbReference type="InterPro" id="IPR036097">
    <property type="entry name" value="HisK_dim/P_sf"/>
</dbReference>
<keyword evidence="5" id="KW-0597">Phosphoprotein</keyword>
<evidence type="ECO:0000256" key="2">
    <source>
        <dbReference type="ARBA" id="ARBA00004651"/>
    </source>
</evidence>
<dbReference type="CDD" id="cd06225">
    <property type="entry name" value="HAMP"/>
    <property type="match status" value="1"/>
</dbReference>
<feature type="domain" description="HAMP" evidence="12">
    <location>
        <begin position="183"/>
        <end position="238"/>
    </location>
</feature>
<evidence type="ECO:0000313" key="13">
    <source>
        <dbReference type="EMBL" id="SDT94215.1"/>
    </source>
</evidence>
<dbReference type="GO" id="GO:0000155">
    <property type="term" value="F:phosphorelay sensor kinase activity"/>
    <property type="evidence" value="ECO:0007669"/>
    <property type="project" value="InterPro"/>
</dbReference>
<dbReference type="SUPFAM" id="SSF158472">
    <property type="entry name" value="HAMP domain-like"/>
    <property type="match status" value="1"/>
</dbReference>
<feature type="transmembrane region" description="Helical" evidence="10">
    <location>
        <begin position="30"/>
        <end position="53"/>
    </location>
</feature>
<sequence length="456" mass="50699">MINSDCTSTRRQRWHQRARHAVGHSIKLRLVLGFLLLAVAVTATFTGGAQGVFSGSWRHAAGPLLSDYVDRVAADISPDGTPSIERARAFTARLPVTVRISGPTINWQSHPGQKLPEWMQHEDGTHHWKGDEKWQRLLTRTTADGHRLVFGIDEEAFEPNPYAFGITLGILLLLTLLAFLYVRRLLRPLDDIQAGARRFGDGQFGEQIPVCHSDKPDELGLLANTINTMGHDIHQMLEAKRALLLAISHELRSPLTRARLNTELLPETAEVAPQRDALLRDLQEMAGLISDLLESERLSSRHAALHREPIKLQQLAEEVIGELQAKHANAGTVQLQIARDLPAQQLDQTRMRLLLRNLLDNALRHGGKQAPVELQIRVDNQQLVIEVRDHGTGVPEDQLEQMAQPFFRPDAARGRNSGGVGLGLYLCRLVAEAHEGSFRLSNAHPGLRVVVSLPVD</sequence>
<evidence type="ECO:0000259" key="12">
    <source>
        <dbReference type="PROSITE" id="PS50885"/>
    </source>
</evidence>
<evidence type="ECO:0000256" key="10">
    <source>
        <dbReference type="SAM" id="Phobius"/>
    </source>
</evidence>
<keyword evidence="10" id="KW-1133">Transmembrane helix</keyword>
<dbReference type="RefSeq" id="WP_090193165.1">
    <property type="nucleotide sequence ID" value="NZ_LT629785.1"/>
</dbReference>
<evidence type="ECO:0000256" key="7">
    <source>
        <dbReference type="ARBA" id="ARBA00022741"/>
    </source>
</evidence>
<dbReference type="PROSITE" id="PS50109">
    <property type="entry name" value="HIS_KIN"/>
    <property type="match status" value="1"/>
</dbReference>
<keyword evidence="4" id="KW-1003">Cell membrane</keyword>
<dbReference type="InterPro" id="IPR003594">
    <property type="entry name" value="HATPase_dom"/>
</dbReference>
<evidence type="ECO:0000256" key="4">
    <source>
        <dbReference type="ARBA" id="ARBA00022475"/>
    </source>
</evidence>
<dbReference type="SUPFAM" id="SSF47384">
    <property type="entry name" value="Homodimeric domain of signal transducing histidine kinase"/>
    <property type="match status" value="1"/>
</dbReference>
<evidence type="ECO:0000256" key="5">
    <source>
        <dbReference type="ARBA" id="ARBA00022553"/>
    </source>
</evidence>
<evidence type="ECO:0000256" key="3">
    <source>
        <dbReference type="ARBA" id="ARBA00012438"/>
    </source>
</evidence>
<comment type="catalytic activity">
    <reaction evidence="1">
        <text>ATP + protein L-histidine = ADP + protein N-phospho-L-histidine.</text>
        <dbReference type="EC" id="2.7.13.3"/>
    </reaction>
</comment>
<dbReference type="SMART" id="SM00304">
    <property type="entry name" value="HAMP"/>
    <property type="match status" value="1"/>
</dbReference>
<dbReference type="Gene3D" id="3.30.565.10">
    <property type="entry name" value="Histidine kinase-like ATPase, C-terminal domain"/>
    <property type="match status" value="1"/>
</dbReference>
<dbReference type="GO" id="GO:0005886">
    <property type="term" value="C:plasma membrane"/>
    <property type="evidence" value="ECO:0007669"/>
    <property type="project" value="UniProtKB-SubCell"/>
</dbReference>
<reference evidence="14" key="1">
    <citation type="submission" date="2016-10" db="EMBL/GenBank/DDBJ databases">
        <authorList>
            <person name="Varghese N."/>
            <person name="Submissions S."/>
        </authorList>
    </citation>
    <scope>NUCLEOTIDE SEQUENCE [LARGE SCALE GENOMIC DNA]</scope>
    <source>
        <strain evidence="14">DSM 17875</strain>
    </source>
</reference>
<keyword evidence="8 13" id="KW-0418">Kinase</keyword>
<dbReference type="SMART" id="SM00388">
    <property type="entry name" value="HisKA"/>
    <property type="match status" value="1"/>
</dbReference>
<dbReference type="Pfam" id="PF00512">
    <property type="entry name" value="HisKA"/>
    <property type="match status" value="1"/>
</dbReference>
<dbReference type="EMBL" id="LT629785">
    <property type="protein sequence ID" value="SDT94215.1"/>
    <property type="molecule type" value="Genomic_DNA"/>
</dbReference>